<dbReference type="InterPro" id="IPR012454">
    <property type="entry name" value="DUF1659"/>
</dbReference>
<organism evidence="2">
    <name type="scientific">bioreactor metagenome</name>
    <dbReference type="NCBI Taxonomy" id="1076179"/>
    <lineage>
        <taxon>unclassified sequences</taxon>
        <taxon>metagenomes</taxon>
        <taxon>ecological metagenomes</taxon>
    </lineage>
</organism>
<comment type="caution">
    <text evidence="2">The sequence shown here is derived from an EMBL/GenBank/DDBJ whole genome shotgun (WGS) entry which is preliminary data.</text>
</comment>
<proteinExistence type="predicted"/>
<sequence>MAISKVLNSASLSIEVQNGTDKGGLPVYRKKNFSGVKLNADAQNVFDVAEAIKVVLSNGTRDYFLSEISKLTTTP</sequence>
<name>A0A645G9C2_9ZZZZ</name>
<reference evidence="2" key="1">
    <citation type="submission" date="2019-08" db="EMBL/GenBank/DDBJ databases">
        <authorList>
            <person name="Kucharzyk K."/>
            <person name="Murdoch R.W."/>
            <person name="Higgins S."/>
            <person name="Loffler F."/>
        </authorList>
    </citation>
    <scope>NUCLEOTIDE SEQUENCE</scope>
</reference>
<dbReference type="AlphaFoldDB" id="A0A645G9C2"/>
<evidence type="ECO:0000313" key="2">
    <source>
        <dbReference type="EMBL" id="MPN20674.1"/>
    </source>
</evidence>
<dbReference type="EMBL" id="VSSQ01068491">
    <property type="protein sequence ID" value="MPN20674.1"/>
    <property type="molecule type" value="Genomic_DNA"/>
</dbReference>
<dbReference type="Pfam" id="PF07872">
    <property type="entry name" value="DUF1659"/>
    <property type="match status" value="1"/>
</dbReference>
<evidence type="ECO:0000259" key="1">
    <source>
        <dbReference type="Pfam" id="PF07872"/>
    </source>
</evidence>
<gene>
    <name evidence="2" type="ORF">SDC9_168053</name>
</gene>
<protein>
    <recommendedName>
        <fullName evidence="1">DUF1659 domain-containing protein</fullName>
    </recommendedName>
</protein>
<accession>A0A645G9C2</accession>
<feature type="domain" description="DUF1659" evidence="1">
    <location>
        <begin position="2"/>
        <end position="72"/>
    </location>
</feature>